<keyword evidence="3" id="KW-0479">Metal-binding</keyword>
<name>A0AAE2ZN33_9HYPH</name>
<dbReference type="Gene3D" id="3.30.300.30">
    <property type="match status" value="1"/>
</dbReference>
<dbReference type="SUPFAM" id="SSF56801">
    <property type="entry name" value="Acetyl-CoA synthetase-like"/>
    <property type="match status" value="1"/>
</dbReference>
<evidence type="ECO:0000256" key="4">
    <source>
        <dbReference type="ARBA" id="ARBA00051915"/>
    </source>
</evidence>
<comment type="catalytic activity">
    <reaction evidence="4">
        <text>3-(methylsulfanyl)propanoate + ATP + CoA = 3-(methylsulfanyl)propanoyl-CoA + AMP + diphosphate</text>
        <dbReference type="Rhea" id="RHEA:43052"/>
        <dbReference type="ChEBI" id="CHEBI:30616"/>
        <dbReference type="ChEBI" id="CHEBI:33019"/>
        <dbReference type="ChEBI" id="CHEBI:49016"/>
        <dbReference type="ChEBI" id="CHEBI:57287"/>
        <dbReference type="ChEBI" id="CHEBI:82815"/>
        <dbReference type="ChEBI" id="CHEBI:456215"/>
        <dbReference type="EC" id="6.2.1.44"/>
    </reaction>
    <physiologicalReaction direction="left-to-right" evidence="4">
        <dbReference type="Rhea" id="RHEA:43053"/>
    </physiologicalReaction>
</comment>
<comment type="similarity">
    <text evidence="1">Belongs to the ATP-dependent AMP-binding enzyme family.</text>
</comment>
<evidence type="ECO:0000256" key="2">
    <source>
        <dbReference type="ARBA" id="ARBA00022598"/>
    </source>
</evidence>
<dbReference type="PANTHER" id="PTHR43201:SF5">
    <property type="entry name" value="MEDIUM-CHAIN ACYL-COA LIGASE ACSF2, MITOCHONDRIAL"/>
    <property type="match status" value="1"/>
</dbReference>
<dbReference type="EC" id="6.2.1.44" evidence="5"/>
<dbReference type="Pfam" id="PF00501">
    <property type="entry name" value="AMP-binding"/>
    <property type="match status" value="1"/>
</dbReference>
<accession>A0AAE2ZN33</accession>
<keyword evidence="2" id="KW-0436">Ligase</keyword>
<dbReference type="GO" id="GO:0031956">
    <property type="term" value="F:medium-chain fatty acid-CoA ligase activity"/>
    <property type="evidence" value="ECO:0007669"/>
    <property type="project" value="TreeGrafter"/>
</dbReference>
<dbReference type="GO" id="GO:0046872">
    <property type="term" value="F:metal ion binding"/>
    <property type="evidence" value="ECO:0007669"/>
    <property type="project" value="UniProtKB-KW"/>
</dbReference>
<dbReference type="GO" id="GO:0006631">
    <property type="term" value="P:fatty acid metabolic process"/>
    <property type="evidence" value="ECO:0007669"/>
    <property type="project" value="TreeGrafter"/>
</dbReference>
<protein>
    <recommendedName>
        <fullName evidence="6">3-methylmercaptopropionyl-CoA ligase</fullName>
        <ecNumber evidence="5">6.2.1.44</ecNumber>
    </recommendedName>
</protein>
<dbReference type="Proteomes" id="UP001196509">
    <property type="component" value="Unassembled WGS sequence"/>
</dbReference>
<gene>
    <name evidence="9" type="ORF">K1W69_09050</name>
</gene>
<evidence type="ECO:0000256" key="3">
    <source>
        <dbReference type="ARBA" id="ARBA00022723"/>
    </source>
</evidence>
<dbReference type="PANTHER" id="PTHR43201">
    <property type="entry name" value="ACYL-COA SYNTHETASE"/>
    <property type="match status" value="1"/>
</dbReference>
<evidence type="ECO:0000256" key="5">
    <source>
        <dbReference type="ARBA" id="ARBA00066616"/>
    </source>
</evidence>
<dbReference type="InterPro" id="IPR045851">
    <property type="entry name" value="AMP-bd_C_sf"/>
</dbReference>
<sequence>MTNAPDWVSFYARRNGIAPALESVDNGKTMSWGQLEQRVSALSGVLVSRFGVKRGDRVSVIAENDFRVFELLFACMRIGAIFVPMNWRLTPTELSVLIEDCEPGVLLHDEIWAETAQQLVRLADGEITLFGWGASGGEYERAMAAAEPLAGNWTADIDDPTCILYTSGTTGIPKGSLVSHRTLLAQVENAFVDCLLGLPGSKYLNPMPLFHAGGLTTLCLPVLASGGAVAFARRFDPAQCLDWLVDPAREVTHFNGSPIFFEQLAGCSGFGRSGFSHLKHAHVAGATIMDSLIDQWADAGFLVQQFYGGTEMGPSAMAMPLSRVLDKRGSCGLPMLLTRSRLVDADMVDVPIGSEGEILLAGPAITPGYWRREPTSADWSDGWFRTGDVARQDEDGFHYIVDRVKDVYKSGGESVFPAEIERALLEMPSVSEVAVIGVPHDRWGEVGCAVIVAKQGDRLTVEDLQIHLQGRFARYKFPKEIMLVDDLPRNALGKTDKKLLRGRYAALRSEGARKVDQATV</sequence>
<dbReference type="Pfam" id="PF13193">
    <property type="entry name" value="AMP-binding_C"/>
    <property type="match status" value="1"/>
</dbReference>
<keyword evidence="10" id="KW-1185">Reference proteome</keyword>
<dbReference type="InterPro" id="IPR042099">
    <property type="entry name" value="ANL_N_sf"/>
</dbReference>
<evidence type="ECO:0000313" key="10">
    <source>
        <dbReference type="Proteomes" id="UP001196509"/>
    </source>
</evidence>
<dbReference type="Gene3D" id="3.40.50.12780">
    <property type="entry name" value="N-terminal domain of ligase-like"/>
    <property type="match status" value="1"/>
</dbReference>
<evidence type="ECO:0000259" key="7">
    <source>
        <dbReference type="Pfam" id="PF00501"/>
    </source>
</evidence>
<dbReference type="EMBL" id="JAICBX010000002">
    <property type="protein sequence ID" value="MBW8637333.1"/>
    <property type="molecule type" value="Genomic_DNA"/>
</dbReference>
<dbReference type="FunFam" id="3.30.300.30:FF:000008">
    <property type="entry name" value="2,3-dihydroxybenzoate-AMP ligase"/>
    <property type="match status" value="1"/>
</dbReference>
<dbReference type="PROSITE" id="PS00455">
    <property type="entry name" value="AMP_BINDING"/>
    <property type="match status" value="1"/>
</dbReference>
<evidence type="ECO:0000256" key="1">
    <source>
        <dbReference type="ARBA" id="ARBA00006432"/>
    </source>
</evidence>
<feature type="domain" description="AMP-binding enzyme C-terminal" evidence="8">
    <location>
        <begin position="419"/>
        <end position="494"/>
    </location>
</feature>
<dbReference type="InterPro" id="IPR000873">
    <property type="entry name" value="AMP-dep_synth/lig_dom"/>
</dbReference>
<comment type="caution">
    <text evidence="9">The sequence shown here is derived from an EMBL/GenBank/DDBJ whole genome shotgun (WGS) entry which is preliminary data.</text>
</comment>
<proteinExistence type="inferred from homology"/>
<dbReference type="InterPro" id="IPR025110">
    <property type="entry name" value="AMP-bd_C"/>
</dbReference>
<evidence type="ECO:0000259" key="8">
    <source>
        <dbReference type="Pfam" id="PF13193"/>
    </source>
</evidence>
<dbReference type="InterPro" id="IPR020845">
    <property type="entry name" value="AMP-binding_CS"/>
</dbReference>
<dbReference type="RefSeq" id="WP_220228044.1">
    <property type="nucleotide sequence ID" value="NZ_JAICBX010000002.1"/>
</dbReference>
<evidence type="ECO:0000313" key="9">
    <source>
        <dbReference type="EMBL" id="MBW8637333.1"/>
    </source>
</evidence>
<organism evidence="9 10">
    <name type="scientific">Flavimaribacter sediminis</name>
    <dbReference type="NCBI Taxonomy" id="2865987"/>
    <lineage>
        <taxon>Bacteria</taxon>
        <taxon>Pseudomonadati</taxon>
        <taxon>Pseudomonadota</taxon>
        <taxon>Alphaproteobacteria</taxon>
        <taxon>Hyphomicrobiales</taxon>
        <taxon>Rhizobiaceae</taxon>
        <taxon>Flavimaribacter</taxon>
    </lineage>
</organism>
<dbReference type="AlphaFoldDB" id="A0AAE2ZN33"/>
<reference evidence="9" key="1">
    <citation type="submission" date="2021-08" db="EMBL/GenBank/DDBJ databases">
        <title>Hoeflea bacterium WL0058 sp. nov., isolated from the sediment.</title>
        <authorList>
            <person name="Wang L."/>
            <person name="Zhang D."/>
        </authorList>
    </citation>
    <scope>NUCLEOTIDE SEQUENCE</scope>
    <source>
        <strain evidence="9">WL0058</strain>
    </source>
</reference>
<evidence type="ECO:0000256" key="6">
    <source>
        <dbReference type="ARBA" id="ARBA00067668"/>
    </source>
</evidence>
<feature type="domain" description="AMP-dependent synthetase/ligase" evidence="7">
    <location>
        <begin position="12"/>
        <end position="370"/>
    </location>
</feature>